<keyword evidence="1" id="KW-0472">Membrane</keyword>
<dbReference type="InterPro" id="IPR002656">
    <property type="entry name" value="Acyl_transf_3_dom"/>
</dbReference>
<feature type="transmembrane region" description="Helical" evidence="1">
    <location>
        <begin position="242"/>
        <end position="261"/>
    </location>
</feature>
<accession>A0A6I6XDX1</accession>
<dbReference type="GO" id="GO:0016747">
    <property type="term" value="F:acyltransferase activity, transferring groups other than amino-acyl groups"/>
    <property type="evidence" value="ECO:0007669"/>
    <property type="project" value="InterPro"/>
</dbReference>
<dbReference type="GO" id="GO:0000271">
    <property type="term" value="P:polysaccharide biosynthetic process"/>
    <property type="evidence" value="ECO:0007669"/>
    <property type="project" value="TreeGrafter"/>
</dbReference>
<keyword evidence="1" id="KW-0812">Transmembrane</keyword>
<dbReference type="PANTHER" id="PTHR23028:SF53">
    <property type="entry name" value="ACYL_TRANSF_3 DOMAIN-CONTAINING PROTEIN"/>
    <property type="match status" value="1"/>
</dbReference>
<feature type="transmembrane region" description="Helical" evidence="1">
    <location>
        <begin position="54"/>
        <end position="81"/>
    </location>
</feature>
<keyword evidence="3" id="KW-0012">Acyltransferase</keyword>
<dbReference type="InterPro" id="IPR050879">
    <property type="entry name" value="Acyltransferase_3"/>
</dbReference>
<dbReference type="Pfam" id="PF01757">
    <property type="entry name" value="Acyl_transf_3"/>
    <property type="match status" value="1"/>
</dbReference>
<organism evidence="3 4">
    <name type="scientific">Pseudomonas putida</name>
    <name type="common">Arthrobacter siderocapsulatus</name>
    <dbReference type="NCBI Taxonomy" id="303"/>
    <lineage>
        <taxon>Bacteria</taxon>
        <taxon>Pseudomonadati</taxon>
        <taxon>Pseudomonadota</taxon>
        <taxon>Gammaproteobacteria</taxon>
        <taxon>Pseudomonadales</taxon>
        <taxon>Pseudomonadaceae</taxon>
        <taxon>Pseudomonas</taxon>
    </lineage>
</organism>
<dbReference type="Proteomes" id="UP000464480">
    <property type="component" value="Chromosome"/>
</dbReference>
<dbReference type="AlphaFoldDB" id="A0A6I6XDX1"/>
<keyword evidence="1" id="KW-1133">Transmembrane helix</keyword>
<proteinExistence type="predicted"/>
<evidence type="ECO:0000256" key="1">
    <source>
        <dbReference type="SAM" id="Phobius"/>
    </source>
</evidence>
<dbReference type="RefSeq" id="WP_159409305.1">
    <property type="nucleotide sequence ID" value="NZ_CP026115.2"/>
</dbReference>
<sequence>MQQASDRALFANQLRGLAIVAVIIVHWCGIYWFARDTVASYIHAPVVEGPSSSMIYFLTIPTFNYGPFGVSVFFLISGFVIPFSLNRLAPKQFLVARFLRIYPTYIVGSLVMLALVYLSSRYWGQAFSMPMDRLLANLMLIQGNVAQPTIDLVNWTLSVEIKFYIIAALMYGAIKTGNAYPIFLFAAAVLGISETSATVASITHLSQGLIESLKTELMCVIFMFIGTGFYHHYTGTYSTRQLASYTAILMILFLLCGPHTGWREQIPTVPQNYLYGFIVFTVSYLLRGYFRPFAPLDFIANISYSIYVLHSIIGYASIRFLMDQGLSFPVSGLLTLIFVLALSYALHRLVEVPTMHLGKRLFHKKPAQATSQSAADVEIAK</sequence>
<evidence type="ECO:0000313" key="3">
    <source>
        <dbReference type="EMBL" id="QHG63832.1"/>
    </source>
</evidence>
<feature type="transmembrane region" description="Helical" evidence="1">
    <location>
        <begin position="273"/>
        <end position="290"/>
    </location>
</feature>
<evidence type="ECO:0000259" key="2">
    <source>
        <dbReference type="Pfam" id="PF01757"/>
    </source>
</evidence>
<feature type="transmembrane region" description="Helical" evidence="1">
    <location>
        <begin position="212"/>
        <end position="230"/>
    </location>
</feature>
<feature type="transmembrane region" description="Helical" evidence="1">
    <location>
        <begin position="152"/>
        <end position="171"/>
    </location>
</feature>
<feature type="transmembrane region" description="Helical" evidence="1">
    <location>
        <begin position="12"/>
        <end position="34"/>
    </location>
</feature>
<dbReference type="GO" id="GO:0016020">
    <property type="term" value="C:membrane"/>
    <property type="evidence" value="ECO:0007669"/>
    <property type="project" value="TreeGrafter"/>
</dbReference>
<dbReference type="EMBL" id="CP026115">
    <property type="protein sequence ID" value="QHG63832.1"/>
    <property type="molecule type" value="Genomic_DNA"/>
</dbReference>
<feature type="transmembrane region" description="Helical" evidence="1">
    <location>
        <begin position="102"/>
        <end position="123"/>
    </location>
</feature>
<feature type="transmembrane region" description="Helical" evidence="1">
    <location>
        <begin position="183"/>
        <end position="206"/>
    </location>
</feature>
<protein>
    <submittedName>
        <fullName evidence="3">Acyltransferase</fullName>
    </submittedName>
</protein>
<gene>
    <name evidence="3" type="ORF">C2H86_05080</name>
</gene>
<name>A0A6I6XDX1_PSEPU</name>
<reference evidence="3 4" key="1">
    <citation type="submission" date="2020-02" db="EMBL/GenBank/DDBJ databases">
        <title>Pseudomonas Putida W5 Complete Genome Assembly.</title>
        <authorList>
            <person name="Yuan Z.-C."/>
            <person name="Shaw G.A."/>
            <person name="Cusano A.D."/>
            <person name="Caddey B.J."/>
            <person name="Weselowski B.J."/>
        </authorList>
    </citation>
    <scope>NUCLEOTIDE SEQUENCE [LARGE SCALE GENOMIC DNA]</scope>
    <source>
        <strain evidence="3 4">W5</strain>
    </source>
</reference>
<evidence type="ECO:0000313" key="4">
    <source>
        <dbReference type="Proteomes" id="UP000464480"/>
    </source>
</evidence>
<keyword evidence="3" id="KW-0808">Transferase</keyword>
<feature type="domain" description="Acyltransferase 3" evidence="2">
    <location>
        <begin position="12"/>
        <end position="347"/>
    </location>
</feature>
<dbReference type="PANTHER" id="PTHR23028">
    <property type="entry name" value="ACETYLTRANSFERASE"/>
    <property type="match status" value="1"/>
</dbReference>
<feature type="transmembrane region" description="Helical" evidence="1">
    <location>
        <begin position="328"/>
        <end position="350"/>
    </location>
</feature>
<feature type="transmembrane region" description="Helical" evidence="1">
    <location>
        <begin position="302"/>
        <end position="322"/>
    </location>
</feature>